<protein>
    <recommendedName>
        <fullName evidence="3">RRM domain-containing protein</fullName>
    </recommendedName>
</protein>
<dbReference type="KEGG" id="lja:130722671"/>
<dbReference type="GeneID" id="130722671"/>
<dbReference type="GO" id="GO:0003723">
    <property type="term" value="F:RNA binding"/>
    <property type="evidence" value="ECO:0007669"/>
    <property type="project" value="UniProtKB-UniRule"/>
</dbReference>
<dbReference type="SMART" id="SM00360">
    <property type="entry name" value="RRM"/>
    <property type="match status" value="1"/>
</dbReference>
<dbReference type="InterPro" id="IPR035979">
    <property type="entry name" value="RBD_domain_sf"/>
</dbReference>
<dbReference type="KEGG" id="lja:130741333"/>
<evidence type="ECO:0000256" key="2">
    <source>
        <dbReference type="PROSITE-ProRule" id="PRU00176"/>
    </source>
</evidence>
<evidence type="ECO:0000259" key="3">
    <source>
        <dbReference type="PROSITE" id="PS50102"/>
    </source>
</evidence>
<keyword evidence="1 2" id="KW-0694">RNA-binding</keyword>
<accession>I3T7X8</accession>
<dbReference type="InterPro" id="IPR052462">
    <property type="entry name" value="SLIRP/GR-RBP-like"/>
</dbReference>
<dbReference type="RefSeq" id="XP_057429465.1">
    <property type="nucleotide sequence ID" value="XM_057573482.1"/>
</dbReference>
<dbReference type="Gene3D" id="3.30.70.330">
    <property type="match status" value="1"/>
</dbReference>
<name>I3T7X8_LOTJA</name>
<dbReference type="RefSeq" id="XP_057450176.1">
    <property type="nucleotide sequence ID" value="XM_057594193.1"/>
</dbReference>
<dbReference type="Pfam" id="PF00076">
    <property type="entry name" value="RRM_1"/>
    <property type="match status" value="1"/>
</dbReference>
<organism evidence="4">
    <name type="scientific">Lotus japonicus</name>
    <name type="common">Lotus corniculatus var. japonicus</name>
    <dbReference type="NCBI Taxonomy" id="34305"/>
    <lineage>
        <taxon>Eukaryota</taxon>
        <taxon>Viridiplantae</taxon>
        <taxon>Streptophyta</taxon>
        <taxon>Embryophyta</taxon>
        <taxon>Tracheophyta</taxon>
        <taxon>Spermatophyta</taxon>
        <taxon>Magnoliopsida</taxon>
        <taxon>eudicotyledons</taxon>
        <taxon>Gunneridae</taxon>
        <taxon>Pentapetalae</taxon>
        <taxon>rosids</taxon>
        <taxon>fabids</taxon>
        <taxon>Fabales</taxon>
        <taxon>Fabaceae</taxon>
        <taxon>Papilionoideae</taxon>
        <taxon>50 kb inversion clade</taxon>
        <taxon>NPAAA clade</taxon>
        <taxon>Hologalegina</taxon>
        <taxon>robinioid clade</taxon>
        <taxon>Loteae</taxon>
        <taxon>Lotus</taxon>
    </lineage>
</organism>
<dbReference type="RefSeq" id="XP_057429463.1">
    <property type="nucleotide sequence ID" value="XM_057573480.1"/>
</dbReference>
<dbReference type="InterPro" id="IPR000504">
    <property type="entry name" value="RRM_dom"/>
</dbReference>
<dbReference type="GeneID" id="130741333"/>
<proteinExistence type="evidence at transcript level"/>
<dbReference type="AlphaFoldDB" id="I3T7X8"/>
<evidence type="ECO:0000256" key="1">
    <source>
        <dbReference type="ARBA" id="ARBA00022884"/>
    </source>
</evidence>
<reference evidence="4" key="1">
    <citation type="submission" date="2012-05" db="EMBL/GenBank/DDBJ databases">
        <authorList>
            <person name="Krishnakumar V."/>
            <person name="Cheung F."/>
            <person name="Xiao Y."/>
            <person name="Chan A."/>
            <person name="Moskal W.A."/>
            <person name="Town C.D."/>
        </authorList>
    </citation>
    <scope>NUCLEOTIDE SEQUENCE</scope>
</reference>
<sequence>MVPATTEEEQYFVTAPPSRLVESSYLLFFISNILHHMAAVREICGSLMSLSKLQHASPSQLPFLRTMTSKIFVKGLAFSTTEDKLAEAFSQYGKVLKADIVLNRAKTRSKGFGYVTFAKEEDAQKAQIGMNRKILHGRVLYVDMEPPDKHKKSISEGATDS</sequence>
<dbReference type="RefSeq" id="XP_057429464.1">
    <property type="nucleotide sequence ID" value="XM_057573481.1"/>
</dbReference>
<dbReference type="RefSeq" id="XP_057450175.1">
    <property type="nucleotide sequence ID" value="XM_057594192.1"/>
</dbReference>
<dbReference type="SUPFAM" id="SSF54928">
    <property type="entry name" value="RNA-binding domain, RBD"/>
    <property type="match status" value="1"/>
</dbReference>
<evidence type="ECO:0000313" key="4">
    <source>
        <dbReference type="EMBL" id="AFK48620.1"/>
    </source>
</evidence>
<dbReference type="EMBL" id="BT148826">
    <property type="protein sequence ID" value="AFK48620.1"/>
    <property type="molecule type" value="mRNA"/>
</dbReference>
<dbReference type="PROSITE" id="PS50102">
    <property type="entry name" value="RRM"/>
    <property type="match status" value="1"/>
</dbReference>
<dbReference type="OrthoDB" id="439808at2759"/>
<dbReference type="PANTHER" id="PTHR48027">
    <property type="entry name" value="HETEROGENEOUS NUCLEAR RIBONUCLEOPROTEIN 87F-RELATED"/>
    <property type="match status" value="1"/>
</dbReference>
<feature type="domain" description="RRM" evidence="3">
    <location>
        <begin position="69"/>
        <end position="147"/>
    </location>
</feature>
<dbReference type="InterPro" id="IPR012677">
    <property type="entry name" value="Nucleotide-bd_a/b_plait_sf"/>
</dbReference>